<feature type="transmembrane region" description="Helical" evidence="7">
    <location>
        <begin position="474"/>
        <end position="496"/>
    </location>
</feature>
<feature type="transmembrane region" description="Helical" evidence="7">
    <location>
        <begin position="427"/>
        <end position="454"/>
    </location>
</feature>
<feature type="domain" description="O-antigen ligase-related" evidence="8">
    <location>
        <begin position="221"/>
        <end position="395"/>
    </location>
</feature>
<evidence type="ECO:0000256" key="4">
    <source>
        <dbReference type="ARBA" id="ARBA00023136"/>
    </source>
</evidence>
<dbReference type="SUPFAM" id="SSF48452">
    <property type="entry name" value="TPR-like"/>
    <property type="match status" value="1"/>
</dbReference>
<dbReference type="PANTHER" id="PTHR37422:SF13">
    <property type="entry name" value="LIPOPOLYSACCHARIDE BIOSYNTHESIS PROTEIN PA4999-RELATED"/>
    <property type="match status" value="1"/>
</dbReference>
<feature type="transmembrane region" description="Helical" evidence="7">
    <location>
        <begin position="12"/>
        <end position="30"/>
    </location>
</feature>
<dbReference type="AlphaFoldDB" id="A0A0G0TVX3"/>
<feature type="transmembrane region" description="Helical" evidence="7">
    <location>
        <begin position="382"/>
        <end position="406"/>
    </location>
</feature>
<evidence type="ECO:0000256" key="1">
    <source>
        <dbReference type="ARBA" id="ARBA00004141"/>
    </source>
</evidence>
<dbReference type="PROSITE" id="PS50005">
    <property type="entry name" value="TPR"/>
    <property type="match status" value="1"/>
</dbReference>
<dbReference type="EMBL" id="LBYI01000002">
    <property type="protein sequence ID" value="KKR51220.1"/>
    <property type="molecule type" value="Genomic_DNA"/>
</dbReference>
<feature type="transmembrane region" description="Helical" evidence="7">
    <location>
        <begin position="264"/>
        <end position="282"/>
    </location>
</feature>
<feature type="transmembrane region" description="Helical" evidence="7">
    <location>
        <begin position="134"/>
        <end position="153"/>
    </location>
</feature>
<evidence type="ECO:0000259" key="8">
    <source>
        <dbReference type="Pfam" id="PF04932"/>
    </source>
</evidence>
<organism evidence="9 10">
    <name type="scientific">Candidatus Curtissbacteria bacterium GW2011_GWA1_40_16</name>
    <dbReference type="NCBI Taxonomy" id="1618405"/>
    <lineage>
        <taxon>Bacteria</taxon>
        <taxon>Candidatus Curtissiibacteriota</taxon>
    </lineage>
</organism>
<evidence type="ECO:0000256" key="6">
    <source>
        <dbReference type="SAM" id="MobiDB-lite"/>
    </source>
</evidence>
<dbReference type="PANTHER" id="PTHR37422">
    <property type="entry name" value="TEICHURONIC ACID BIOSYNTHESIS PROTEIN TUAE"/>
    <property type="match status" value="1"/>
</dbReference>
<comment type="caution">
    <text evidence="9">The sequence shown here is derived from an EMBL/GenBank/DDBJ whole genome shotgun (WGS) entry which is preliminary data.</text>
</comment>
<dbReference type="InterPro" id="IPR019734">
    <property type="entry name" value="TPR_rpt"/>
</dbReference>
<accession>A0A0G0TVX3</accession>
<evidence type="ECO:0000313" key="10">
    <source>
        <dbReference type="Proteomes" id="UP000034531"/>
    </source>
</evidence>
<comment type="subcellular location">
    <subcellularLocation>
        <location evidence="1">Membrane</location>
        <topology evidence="1">Multi-pass membrane protein</topology>
    </subcellularLocation>
</comment>
<keyword evidence="5" id="KW-0802">TPR repeat</keyword>
<protein>
    <recommendedName>
        <fullName evidence="8">O-antigen ligase-related domain-containing protein</fullName>
    </recommendedName>
</protein>
<feature type="transmembrane region" description="Helical" evidence="7">
    <location>
        <begin position="238"/>
        <end position="257"/>
    </location>
</feature>
<dbReference type="GO" id="GO:0016020">
    <property type="term" value="C:membrane"/>
    <property type="evidence" value="ECO:0007669"/>
    <property type="project" value="UniProtKB-SubCell"/>
</dbReference>
<feature type="transmembrane region" description="Helical" evidence="7">
    <location>
        <begin position="109"/>
        <end position="127"/>
    </location>
</feature>
<dbReference type="Gene3D" id="1.25.40.10">
    <property type="entry name" value="Tetratricopeptide repeat domain"/>
    <property type="match status" value="1"/>
</dbReference>
<feature type="transmembrane region" description="Helical" evidence="7">
    <location>
        <begin position="216"/>
        <end position="232"/>
    </location>
</feature>
<feature type="transmembrane region" description="Helical" evidence="7">
    <location>
        <begin position="42"/>
        <end position="61"/>
    </location>
</feature>
<evidence type="ECO:0000313" key="9">
    <source>
        <dbReference type="EMBL" id="KKR51220.1"/>
    </source>
</evidence>
<reference evidence="9 10" key="1">
    <citation type="journal article" date="2015" name="Nature">
        <title>rRNA introns, odd ribosomes, and small enigmatic genomes across a large radiation of phyla.</title>
        <authorList>
            <person name="Brown C.T."/>
            <person name="Hug L.A."/>
            <person name="Thomas B.C."/>
            <person name="Sharon I."/>
            <person name="Castelle C.J."/>
            <person name="Singh A."/>
            <person name="Wilkins M.J."/>
            <person name="Williams K.H."/>
            <person name="Banfield J.F."/>
        </authorList>
    </citation>
    <scope>NUCLEOTIDE SEQUENCE [LARGE SCALE GENOMIC DNA]</scope>
</reference>
<dbReference type="InterPro" id="IPR007016">
    <property type="entry name" value="O-antigen_ligase-rel_domated"/>
</dbReference>
<proteinExistence type="predicted"/>
<dbReference type="Proteomes" id="UP000034531">
    <property type="component" value="Unassembled WGS sequence"/>
</dbReference>
<name>A0A0G0TVX3_9BACT</name>
<keyword evidence="2 7" id="KW-0812">Transmembrane</keyword>
<evidence type="ECO:0000256" key="3">
    <source>
        <dbReference type="ARBA" id="ARBA00022989"/>
    </source>
</evidence>
<keyword evidence="4 7" id="KW-0472">Membrane</keyword>
<feature type="transmembrane region" description="Helical" evidence="7">
    <location>
        <begin position="190"/>
        <end position="209"/>
    </location>
</feature>
<dbReference type="InterPro" id="IPR011990">
    <property type="entry name" value="TPR-like_helical_dom_sf"/>
</dbReference>
<feature type="transmembrane region" description="Helical" evidence="7">
    <location>
        <begin position="68"/>
        <end position="89"/>
    </location>
</feature>
<keyword evidence="3 7" id="KW-1133">Transmembrane helix</keyword>
<feature type="region of interest" description="Disordered" evidence="6">
    <location>
        <begin position="297"/>
        <end position="319"/>
    </location>
</feature>
<gene>
    <name evidence="9" type="ORF">UT84_C0002G0081</name>
</gene>
<sequence>MANTLENIIDKAQEFSFLALAVATPLIFTTQTTELFEVPKMFFVYFVSAIIFFLLVTKSFLTGKVKIPIGSVTIAFAVFIVVQIASTIFSTDKYLSVLGYPTRLNGGLLSQFSYLILLAAGITTLNVQKARQLLIAIVVAATAVSLWGIPAHFNRDPSCLVLTGNLTSGCWQADFNPTLRIFSTLGQPNWLASYLVLALPLSLAFLLIHKSSKAKLFFAASSALIFTALVLTTSRAGILGAGISIAIFLILLGTKYARNNLKPIAAILIIFFVIWMAFGTLLTSRLQEAFTANKPKITSQTSKTGQRSKPGQSALNSGGTESSQIRFVVWQGAFKVFGGWPVLGSGPETFVSTYFLFRPASHNQTTEWEFYYNKAHNEFLNYLANTGVLGLASYLILLSVILFQLIKKNPQEKLPVASKAVIAATAGYLTTIFFGFSVVATQTTFFLLVAAVIVLKGNEKSKSISLNFNKNAKIGAVLLTTLVGLYSVTLILRLYLADTFQKRADAYQSTSPSRELLAYENAQATSPATNPYLMANFAYSAAAYAQDTQDPKSSQSLINRADSLAQKTANISPNNFLITQNIAKTYLLLAQQNPKFESQAINYSQKLPELAPTYPISYLTLAKTQVGLGQNDQAKTSLEKALQLKPDYQEAQDILQQLTTDN</sequence>
<evidence type="ECO:0000256" key="5">
    <source>
        <dbReference type="PROSITE-ProRule" id="PRU00339"/>
    </source>
</evidence>
<dbReference type="InterPro" id="IPR051533">
    <property type="entry name" value="WaaL-like"/>
</dbReference>
<dbReference type="Pfam" id="PF04932">
    <property type="entry name" value="Wzy_C"/>
    <property type="match status" value="1"/>
</dbReference>
<feature type="repeat" description="TPR" evidence="5">
    <location>
        <begin position="615"/>
        <end position="648"/>
    </location>
</feature>
<evidence type="ECO:0000256" key="7">
    <source>
        <dbReference type="SAM" id="Phobius"/>
    </source>
</evidence>
<evidence type="ECO:0000256" key="2">
    <source>
        <dbReference type="ARBA" id="ARBA00022692"/>
    </source>
</evidence>